<evidence type="ECO:0000256" key="2">
    <source>
        <dbReference type="ARBA" id="ARBA00022598"/>
    </source>
</evidence>
<dbReference type="OrthoDB" id="6509636at2759"/>
<dbReference type="Pfam" id="PF00501">
    <property type="entry name" value="AMP-binding"/>
    <property type="match status" value="1"/>
</dbReference>
<dbReference type="PANTHER" id="PTHR24096:SF149">
    <property type="entry name" value="AMP-BINDING DOMAIN-CONTAINING PROTEIN-RELATED"/>
    <property type="match status" value="1"/>
</dbReference>
<dbReference type="Gene3D" id="3.30.300.30">
    <property type="match status" value="1"/>
</dbReference>
<protein>
    <submittedName>
        <fullName evidence="5">Uncharacterized protein</fullName>
    </submittedName>
</protein>
<keyword evidence="6" id="KW-1185">Reference proteome</keyword>
<evidence type="ECO:0000259" key="3">
    <source>
        <dbReference type="Pfam" id="PF00501"/>
    </source>
</evidence>
<feature type="domain" description="AMP-binding enzyme C-terminal" evidence="4">
    <location>
        <begin position="451"/>
        <end position="528"/>
    </location>
</feature>
<organism evidence="5 6">
    <name type="scientific">Epichloe festucae (strain Fl1)</name>
    <dbReference type="NCBI Taxonomy" id="877507"/>
    <lineage>
        <taxon>Eukaryota</taxon>
        <taxon>Fungi</taxon>
        <taxon>Dikarya</taxon>
        <taxon>Ascomycota</taxon>
        <taxon>Pezizomycotina</taxon>
        <taxon>Sordariomycetes</taxon>
        <taxon>Hypocreomycetidae</taxon>
        <taxon>Hypocreales</taxon>
        <taxon>Clavicipitaceae</taxon>
        <taxon>Epichloe</taxon>
    </lineage>
</organism>
<feature type="domain" description="AMP-dependent synthetase/ligase" evidence="3">
    <location>
        <begin position="40"/>
        <end position="410"/>
    </location>
</feature>
<dbReference type="Gene3D" id="3.40.50.12780">
    <property type="entry name" value="N-terminal domain of ligase-like"/>
    <property type="match status" value="1"/>
</dbReference>
<dbReference type="Pfam" id="PF13193">
    <property type="entry name" value="AMP-binding_C"/>
    <property type="match status" value="1"/>
</dbReference>
<evidence type="ECO:0000313" key="5">
    <source>
        <dbReference type="EMBL" id="QPG95374.1"/>
    </source>
</evidence>
<dbReference type="InterPro" id="IPR042099">
    <property type="entry name" value="ANL_N_sf"/>
</dbReference>
<evidence type="ECO:0000259" key="4">
    <source>
        <dbReference type="Pfam" id="PF13193"/>
    </source>
</evidence>
<keyword evidence="2" id="KW-0436">Ligase</keyword>
<dbReference type="Proteomes" id="UP000594364">
    <property type="component" value="Chromosome 2"/>
</dbReference>
<accession>A0A7S9KN47</accession>
<proteinExistence type="inferred from homology"/>
<dbReference type="AlphaFoldDB" id="A0A7S9KN47"/>
<comment type="similarity">
    <text evidence="1">Belongs to the ATP-dependent AMP-binding enzyme family.</text>
</comment>
<dbReference type="SUPFAM" id="SSF56801">
    <property type="entry name" value="Acetyl-CoA synthetase-like"/>
    <property type="match status" value="1"/>
</dbReference>
<dbReference type="InterPro" id="IPR000873">
    <property type="entry name" value="AMP-dep_synth/lig_dom"/>
</dbReference>
<dbReference type="GO" id="GO:0019748">
    <property type="term" value="P:secondary metabolic process"/>
    <property type="evidence" value="ECO:0007669"/>
    <property type="project" value="TreeGrafter"/>
</dbReference>
<dbReference type="InterPro" id="IPR045851">
    <property type="entry name" value="AMP-bd_C_sf"/>
</dbReference>
<reference evidence="5 6" key="1">
    <citation type="journal article" date="2018" name="PLoS Genet.">
        <title>Repeat elements organise 3D genome structure and mediate transcription in the filamentous fungus Epichloe festucae.</title>
        <authorList>
            <person name="Winter D.J."/>
            <person name="Ganley A.R.D."/>
            <person name="Young C.A."/>
            <person name="Liachko I."/>
            <person name="Schardl C.L."/>
            <person name="Dupont P.Y."/>
            <person name="Berry D."/>
            <person name="Ram A."/>
            <person name="Scott B."/>
            <person name="Cox M.P."/>
        </authorList>
    </citation>
    <scope>NUCLEOTIDE SEQUENCE [LARGE SCALE GENOMIC DNA]</scope>
    <source>
        <strain evidence="5 6">Fl1</strain>
    </source>
</reference>
<gene>
    <name evidence="5" type="ORF">C2857_000319</name>
</gene>
<dbReference type="PANTHER" id="PTHR24096">
    <property type="entry name" value="LONG-CHAIN-FATTY-ACID--COA LIGASE"/>
    <property type="match status" value="1"/>
</dbReference>
<dbReference type="InterPro" id="IPR025110">
    <property type="entry name" value="AMP-bd_C"/>
</dbReference>
<evidence type="ECO:0000256" key="1">
    <source>
        <dbReference type="ARBA" id="ARBA00006432"/>
    </source>
</evidence>
<evidence type="ECO:0000313" key="6">
    <source>
        <dbReference type="Proteomes" id="UP000594364"/>
    </source>
</evidence>
<dbReference type="GO" id="GO:0016405">
    <property type="term" value="F:CoA-ligase activity"/>
    <property type="evidence" value="ECO:0007669"/>
    <property type="project" value="TreeGrafter"/>
</dbReference>
<dbReference type="InterPro" id="IPR020845">
    <property type="entry name" value="AMP-binding_CS"/>
</dbReference>
<sequence>MIYNSGNVAQLPNVDLLTFLFDSPKSRAAEDSAVHAEAHDPSHVITRGRARALTRQFAHFLRHSYGIGSSGPDRDIVVCASSGQCALPCLFWGVIVAEGIYSAASSAGTPAEIARQIRDGPGELLVCTEDLAPLGAAAAEAAGISKRNLLLLKSYPRVELRSADGALACDFRHELEWPRLTDPNELENRAVCILYSSGTTGLPKGNIESEYLTNMVAEAVLPSHQSRPVFDRWEKEGRPFGRRTLGHLPTAHIAGAQGYFVTPLYEGTCVYWMPKFNFDDFIEYCRRLEISHLFSVPPIFMAIAKHPAVRDQLRHIRFAVTGAAPLSADTQDAAEKKLPDGAYISQIWGLSETTGTVTSTPPDVKLASGSLGFLLPNVTMRLVGEDGNDVKPGEAGESWIKGPVVTKGYHNNPEATRCSFTADGWFKTGDVLRVENDQLFIVDRKKVAPAELEGILIAHPHVADAAVVGIPRDGNELPRAYVVLAPDAIGRVSEEDLKDHVRKRVSGYKQLRGGVVFVNVVPRSPSGKILRRQLRDLHSREGEQSKL</sequence>
<dbReference type="EMBL" id="CP031386">
    <property type="protein sequence ID" value="QPG95374.1"/>
    <property type="molecule type" value="Genomic_DNA"/>
</dbReference>
<name>A0A7S9KN47_EPIFF</name>
<dbReference type="PROSITE" id="PS00455">
    <property type="entry name" value="AMP_BINDING"/>
    <property type="match status" value="1"/>
</dbReference>